<dbReference type="EMBL" id="JBHSHE010000088">
    <property type="protein sequence ID" value="MFC4717964.1"/>
    <property type="molecule type" value="Genomic_DNA"/>
</dbReference>
<evidence type="ECO:0000313" key="1">
    <source>
        <dbReference type="EMBL" id="MFC4717964.1"/>
    </source>
</evidence>
<dbReference type="RefSeq" id="WP_141392963.1">
    <property type="nucleotide sequence ID" value="NZ_BAAAVQ010000055.1"/>
</dbReference>
<reference evidence="2" key="1">
    <citation type="journal article" date="2019" name="Int. J. Syst. Evol. Microbiol.">
        <title>The Global Catalogue of Microorganisms (GCM) 10K type strain sequencing project: providing services to taxonomists for standard genome sequencing and annotation.</title>
        <authorList>
            <consortium name="The Broad Institute Genomics Platform"/>
            <consortium name="The Broad Institute Genome Sequencing Center for Infectious Disease"/>
            <person name="Wu L."/>
            <person name="Ma J."/>
        </authorList>
    </citation>
    <scope>NUCLEOTIDE SEQUENCE [LARGE SCALE GENOMIC DNA]</scope>
    <source>
        <strain evidence="2">CGMCC 1.12849</strain>
    </source>
</reference>
<keyword evidence="2" id="KW-1185">Reference proteome</keyword>
<dbReference type="Proteomes" id="UP001595884">
    <property type="component" value="Unassembled WGS sequence"/>
</dbReference>
<evidence type="ECO:0008006" key="3">
    <source>
        <dbReference type="Google" id="ProtNLM"/>
    </source>
</evidence>
<proteinExistence type="predicted"/>
<protein>
    <recommendedName>
        <fullName evidence="3">Nuclear transport factor 2 family protein</fullName>
    </recommendedName>
</protein>
<gene>
    <name evidence="1" type="ORF">ACFO7V_17720</name>
</gene>
<sequence length="155" mass="16467">MTSNFSRVRWVLAGLAALCVALVIAALISVALRPTAPLLPPNTPEGTIQRYVMAIADGDFAEAKGYVKNSAATGLCDPYSVDSQDLNLDLVNTSVNGNGAVVTVHFVESSSAFGSLLGMGNYPETFELSKSGNEWRITSAPWQVTLCTDEEMSGY</sequence>
<organism evidence="1 2">
    <name type="scientific">Glutamicibacter bergerei</name>
    <dbReference type="NCBI Taxonomy" id="256702"/>
    <lineage>
        <taxon>Bacteria</taxon>
        <taxon>Bacillati</taxon>
        <taxon>Actinomycetota</taxon>
        <taxon>Actinomycetes</taxon>
        <taxon>Micrococcales</taxon>
        <taxon>Micrococcaceae</taxon>
        <taxon>Glutamicibacter</taxon>
    </lineage>
</organism>
<accession>A0ABV9MSE5</accession>
<name>A0ABV9MSE5_9MICC</name>
<dbReference type="GeneID" id="303303670"/>
<evidence type="ECO:0000313" key="2">
    <source>
        <dbReference type="Proteomes" id="UP001595884"/>
    </source>
</evidence>
<comment type="caution">
    <text evidence="1">The sequence shown here is derived from an EMBL/GenBank/DDBJ whole genome shotgun (WGS) entry which is preliminary data.</text>
</comment>